<keyword evidence="5" id="KW-0804">Transcription</keyword>
<dbReference type="Proteomes" id="UP000022447">
    <property type="component" value="Unassembled WGS sequence"/>
</dbReference>
<dbReference type="InterPro" id="IPR000943">
    <property type="entry name" value="RNA_pol_sigma70"/>
</dbReference>
<dbReference type="Pfam" id="PF04545">
    <property type="entry name" value="Sigma70_r4"/>
    <property type="match status" value="1"/>
</dbReference>
<dbReference type="Gene3D" id="1.20.120.1810">
    <property type="match status" value="1"/>
</dbReference>
<evidence type="ECO:0000256" key="2">
    <source>
        <dbReference type="ARBA" id="ARBA00023015"/>
    </source>
</evidence>
<sequence>MLDIEEERSAIRRWQEDGDRRALETLIRSHARLAWSVARRWTDNPTHLEDLVAAGMIGLVRAAERFDRTRDVRFATYSVWWVRNEITDALPHVRGVVDVPLRAASTSQAVTIVHGKLALDAAPEEDDIDILGNLPDAEAGPEERMLLQASENVMIYALTEALATLPPLEEKVIRARRLHETPTSPAELAAALGISAGRIRQVETRAMGLLQRHLLERGFNVAQLS</sequence>
<reference evidence="7 8" key="1">
    <citation type="submission" date="2014-01" db="EMBL/GenBank/DDBJ databases">
        <title>Roseivivax halodurans JCM 10272 Genome Sequencing.</title>
        <authorList>
            <person name="Lai Q."/>
            <person name="Li G."/>
            <person name="Shao Z."/>
        </authorList>
    </citation>
    <scope>NUCLEOTIDE SEQUENCE [LARGE SCALE GENOMIC DNA]</scope>
    <source>
        <strain evidence="7 8">JCM 10272</strain>
    </source>
</reference>
<dbReference type="InterPro" id="IPR013324">
    <property type="entry name" value="RNA_pol_sigma_r3/r4-like"/>
</dbReference>
<comment type="caution">
    <text evidence="7">The sequence shown here is derived from an EMBL/GenBank/DDBJ whole genome shotgun (WGS) entry which is preliminary data.</text>
</comment>
<keyword evidence="3" id="KW-0731">Sigma factor</keyword>
<dbReference type="PANTHER" id="PTHR30376:SF3">
    <property type="entry name" value="RNA POLYMERASE SIGMA FACTOR RPOH"/>
    <property type="match status" value="1"/>
</dbReference>
<evidence type="ECO:0000313" key="7">
    <source>
        <dbReference type="EMBL" id="ETX16322.1"/>
    </source>
</evidence>
<dbReference type="InterPro" id="IPR013325">
    <property type="entry name" value="RNA_pol_sigma_r2"/>
</dbReference>
<feature type="domain" description="RNA polymerase sigma-70" evidence="6">
    <location>
        <begin position="184"/>
        <end position="210"/>
    </location>
</feature>
<dbReference type="STRING" id="1449350.OCH239_00325"/>
<gene>
    <name evidence="7" type="ORF">OCH239_00325</name>
</gene>
<evidence type="ECO:0000256" key="3">
    <source>
        <dbReference type="ARBA" id="ARBA00023082"/>
    </source>
</evidence>
<dbReference type="InterPro" id="IPR014284">
    <property type="entry name" value="RNA_pol_sigma-70_dom"/>
</dbReference>
<evidence type="ECO:0000256" key="5">
    <source>
        <dbReference type="ARBA" id="ARBA00023163"/>
    </source>
</evidence>
<dbReference type="SUPFAM" id="SSF88659">
    <property type="entry name" value="Sigma3 and sigma4 domains of RNA polymerase sigma factors"/>
    <property type="match status" value="1"/>
</dbReference>
<organism evidence="7 8">
    <name type="scientific">Roseivivax halodurans JCM 10272</name>
    <dbReference type="NCBI Taxonomy" id="1449350"/>
    <lineage>
        <taxon>Bacteria</taxon>
        <taxon>Pseudomonadati</taxon>
        <taxon>Pseudomonadota</taxon>
        <taxon>Alphaproteobacteria</taxon>
        <taxon>Rhodobacterales</taxon>
        <taxon>Roseobacteraceae</taxon>
        <taxon>Roseivivax</taxon>
    </lineage>
</organism>
<comment type="similarity">
    <text evidence="1">Belongs to the sigma-70 factor family.</text>
</comment>
<dbReference type="EMBL" id="JALZ01000001">
    <property type="protein sequence ID" value="ETX16322.1"/>
    <property type="molecule type" value="Genomic_DNA"/>
</dbReference>
<dbReference type="GO" id="GO:0016987">
    <property type="term" value="F:sigma factor activity"/>
    <property type="evidence" value="ECO:0007669"/>
    <property type="project" value="UniProtKB-KW"/>
</dbReference>
<evidence type="ECO:0000259" key="6">
    <source>
        <dbReference type="PROSITE" id="PS00716"/>
    </source>
</evidence>
<keyword evidence="2" id="KW-0805">Transcription regulation</keyword>
<dbReference type="PANTHER" id="PTHR30376">
    <property type="entry name" value="SIGMA FACTOR RPOH HEAT SHOCK RELATED"/>
    <property type="match status" value="1"/>
</dbReference>
<evidence type="ECO:0000313" key="8">
    <source>
        <dbReference type="Proteomes" id="UP000022447"/>
    </source>
</evidence>
<dbReference type="InterPro" id="IPR007630">
    <property type="entry name" value="RNA_pol_sigma70_r4"/>
</dbReference>
<dbReference type="eggNOG" id="COG0568">
    <property type="taxonomic scope" value="Bacteria"/>
</dbReference>
<dbReference type="Gene3D" id="1.20.140.160">
    <property type="match status" value="1"/>
</dbReference>
<keyword evidence="4" id="KW-0238">DNA-binding</keyword>
<dbReference type="AlphaFoldDB" id="X7EK83"/>
<dbReference type="InterPro" id="IPR050813">
    <property type="entry name" value="Sigma-70_Factor"/>
</dbReference>
<name>X7EK83_9RHOB</name>
<dbReference type="GO" id="GO:0006352">
    <property type="term" value="P:DNA-templated transcription initiation"/>
    <property type="evidence" value="ECO:0007669"/>
    <property type="project" value="InterPro"/>
</dbReference>
<dbReference type="SUPFAM" id="SSF88946">
    <property type="entry name" value="Sigma2 domain of RNA polymerase sigma factors"/>
    <property type="match status" value="1"/>
</dbReference>
<dbReference type="PRINTS" id="PR00046">
    <property type="entry name" value="SIGMA70FCT"/>
</dbReference>
<proteinExistence type="inferred from homology"/>
<evidence type="ECO:0000256" key="4">
    <source>
        <dbReference type="ARBA" id="ARBA00023125"/>
    </source>
</evidence>
<dbReference type="Pfam" id="PF04542">
    <property type="entry name" value="Sigma70_r2"/>
    <property type="match status" value="1"/>
</dbReference>
<keyword evidence="8" id="KW-1185">Reference proteome</keyword>
<accession>X7EK83</accession>
<dbReference type="PROSITE" id="PS00716">
    <property type="entry name" value="SIGMA70_2"/>
    <property type="match status" value="1"/>
</dbReference>
<dbReference type="GO" id="GO:0003677">
    <property type="term" value="F:DNA binding"/>
    <property type="evidence" value="ECO:0007669"/>
    <property type="project" value="UniProtKB-KW"/>
</dbReference>
<protein>
    <submittedName>
        <fullName evidence="7">RNA polymerase sigma-70 factor</fullName>
    </submittedName>
</protein>
<evidence type="ECO:0000256" key="1">
    <source>
        <dbReference type="ARBA" id="ARBA00007788"/>
    </source>
</evidence>
<dbReference type="NCBIfam" id="TIGR02937">
    <property type="entry name" value="sigma70-ECF"/>
    <property type="match status" value="1"/>
</dbReference>
<dbReference type="InterPro" id="IPR007627">
    <property type="entry name" value="RNA_pol_sigma70_r2"/>
</dbReference>